<name>A0A915EDA7_9BILA</name>
<dbReference type="Gene3D" id="1.10.30.10">
    <property type="entry name" value="High mobility group box domain"/>
    <property type="match status" value="1"/>
</dbReference>
<dbReference type="GO" id="GO:0005634">
    <property type="term" value="C:nucleus"/>
    <property type="evidence" value="ECO:0007669"/>
    <property type="project" value="UniProtKB-UniRule"/>
</dbReference>
<dbReference type="Proteomes" id="UP000887574">
    <property type="component" value="Unplaced"/>
</dbReference>
<dbReference type="InterPro" id="IPR051965">
    <property type="entry name" value="ChromReg_NeuronalGeneExpr"/>
</dbReference>
<dbReference type="SUPFAM" id="SSF47095">
    <property type="entry name" value="HMG-box"/>
    <property type="match status" value="1"/>
</dbReference>
<feature type="region of interest" description="Disordered" evidence="5">
    <location>
        <begin position="1"/>
        <end position="44"/>
    </location>
</feature>
<dbReference type="AlphaFoldDB" id="A0A915EDA7"/>
<dbReference type="PANTHER" id="PTHR46040:SF3">
    <property type="entry name" value="HIGH MOBILITY GROUP PROTEIN 2"/>
    <property type="match status" value="1"/>
</dbReference>
<evidence type="ECO:0000256" key="1">
    <source>
        <dbReference type="ARBA" id="ARBA00023125"/>
    </source>
</evidence>
<dbReference type="PROSITE" id="PS50118">
    <property type="entry name" value="HMG_BOX_2"/>
    <property type="match status" value="1"/>
</dbReference>
<protein>
    <submittedName>
        <fullName evidence="8">HMG box domain-containing protein</fullName>
    </submittedName>
</protein>
<feature type="domain" description="HMG box" evidence="6">
    <location>
        <begin position="38"/>
        <end position="103"/>
    </location>
</feature>
<dbReference type="InterPro" id="IPR009071">
    <property type="entry name" value="HMG_box_dom"/>
</dbReference>
<dbReference type="InterPro" id="IPR036910">
    <property type="entry name" value="HMG_box_dom_sf"/>
</dbReference>
<sequence length="278" mass="31430">MRAKARPSSGDQAPSLSNGTPSFSTKSKKRQLRDKNAPKIPMNPYTYFMNEHKEEFKNQPNARDIISKLAAKWRSLTEDEKKVYVDRTAEGMSKYREDLKKYKDSDNYKQFLKAKERHNHNDISNNTGGGATTSNNSKHTSKPGSSNVNGIAVFSQAFLEFNKSREAHLRKLQREISEVEDETGLIQKNIVSLCGKLEVMQESIYNDELGLTGLEKTVEKWRKLTLKAMEDAKLLNMLHLTSTSTAEELTSRLEEAAKKGDQQSTTALRQCLSSISYA</sequence>
<keyword evidence="4" id="KW-0175">Coiled coil</keyword>
<reference evidence="8" key="1">
    <citation type="submission" date="2022-11" db="UniProtKB">
        <authorList>
            <consortium name="WormBaseParasite"/>
        </authorList>
    </citation>
    <scope>IDENTIFICATION</scope>
</reference>
<evidence type="ECO:0000256" key="4">
    <source>
        <dbReference type="SAM" id="Coils"/>
    </source>
</evidence>
<feature type="region of interest" description="Disordered" evidence="5">
    <location>
        <begin position="115"/>
        <end position="147"/>
    </location>
</feature>
<organism evidence="7 8">
    <name type="scientific">Ditylenchus dipsaci</name>
    <dbReference type="NCBI Taxonomy" id="166011"/>
    <lineage>
        <taxon>Eukaryota</taxon>
        <taxon>Metazoa</taxon>
        <taxon>Ecdysozoa</taxon>
        <taxon>Nematoda</taxon>
        <taxon>Chromadorea</taxon>
        <taxon>Rhabditida</taxon>
        <taxon>Tylenchina</taxon>
        <taxon>Tylenchomorpha</taxon>
        <taxon>Sphaerularioidea</taxon>
        <taxon>Anguinidae</taxon>
        <taxon>Anguininae</taxon>
        <taxon>Ditylenchus</taxon>
    </lineage>
</organism>
<feature type="compositionally biased region" description="Polar residues" evidence="5">
    <location>
        <begin position="9"/>
        <end position="25"/>
    </location>
</feature>
<evidence type="ECO:0000256" key="5">
    <source>
        <dbReference type="SAM" id="MobiDB-lite"/>
    </source>
</evidence>
<evidence type="ECO:0000259" key="6">
    <source>
        <dbReference type="PROSITE" id="PS50118"/>
    </source>
</evidence>
<evidence type="ECO:0000256" key="2">
    <source>
        <dbReference type="ARBA" id="ARBA00023242"/>
    </source>
</evidence>
<keyword evidence="2 3" id="KW-0539">Nucleus</keyword>
<dbReference type="SMART" id="SM00398">
    <property type="entry name" value="HMG"/>
    <property type="match status" value="1"/>
</dbReference>
<dbReference type="PANTHER" id="PTHR46040">
    <property type="entry name" value="HIGH MOBILITY GROUP PROTEIN 2"/>
    <property type="match status" value="1"/>
</dbReference>
<feature type="DNA-binding region" description="HMG box" evidence="3">
    <location>
        <begin position="38"/>
        <end position="103"/>
    </location>
</feature>
<evidence type="ECO:0000313" key="7">
    <source>
        <dbReference type="Proteomes" id="UP000887574"/>
    </source>
</evidence>
<feature type="coiled-coil region" evidence="4">
    <location>
        <begin position="162"/>
        <end position="189"/>
    </location>
</feature>
<dbReference type="Pfam" id="PF00505">
    <property type="entry name" value="HMG_box"/>
    <property type="match status" value="1"/>
</dbReference>
<dbReference type="WBParaSite" id="jg5457">
    <property type="protein sequence ID" value="jg5457"/>
    <property type="gene ID" value="jg5457"/>
</dbReference>
<keyword evidence="7" id="KW-1185">Reference proteome</keyword>
<dbReference type="GO" id="GO:0003677">
    <property type="term" value="F:DNA binding"/>
    <property type="evidence" value="ECO:0007669"/>
    <property type="project" value="UniProtKB-UniRule"/>
</dbReference>
<dbReference type="GO" id="GO:0010468">
    <property type="term" value="P:regulation of gene expression"/>
    <property type="evidence" value="ECO:0007669"/>
    <property type="project" value="TreeGrafter"/>
</dbReference>
<evidence type="ECO:0000313" key="8">
    <source>
        <dbReference type="WBParaSite" id="jg5457"/>
    </source>
</evidence>
<proteinExistence type="predicted"/>
<evidence type="ECO:0000256" key="3">
    <source>
        <dbReference type="PROSITE-ProRule" id="PRU00267"/>
    </source>
</evidence>
<accession>A0A915EDA7</accession>
<keyword evidence="1 3" id="KW-0238">DNA-binding</keyword>